<sequence>MRPFLLLGDITGAIAILGLAVLAFGGLLVFGGIQIQRTSASKMGCIAIGGIALALGTLMVLIALAFLFDVWDTQPDRALQHQIGEAEAAHQDTSWKAQARQSRQELTRFEQSFDWQRHPLPDSSQRDWIRQDSILPAYDKDALSELEW</sequence>
<evidence type="ECO:0000313" key="3">
    <source>
        <dbReference type="Proteomes" id="UP000273500"/>
    </source>
</evidence>
<dbReference type="AlphaFoldDB" id="A0A428K9W6"/>
<keyword evidence="1" id="KW-0472">Membrane</keyword>
<keyword evidence="1" id="KW-1133">Transmembrane helix</keyword>
<dbReference type="RefSeq" id="WP_125424483.1">
    <property type="nucleotide sequence ID" value="NZ_RWIT01000025.1"/>
</dbReference>
<evidence type="ECO:0000313" key="2">
    <source>
        <dbReference type="EMBL" id="RSK43173.1"/>
    </source>
</evidence>
<evidence type="ECO:0000256" key="1">
    <source>
        <dbReference type="SAM" id="Phobius"/>
    </source>
</evidence>
<feature type="transmembrane region" description="Helical" evidence="1">
    <location>
        <begin position="45"/>
        <end position="68"/>
    </location>
</feature>
<keyword evidence="1" id="KW-0812">Transmembrane</keyword>
<keyword evidence="3" id="KW-1185">Reference proteome</keyword>
<name>A0A428K9W6_9BACT</name>
<organism evidence="2 3">
    <name type="scientific">Hymenobacter rigui</name>
    <dbReference type="NCBI Taxonomy" id="334424"/>
    <lineage>
        <taxon>Bacteria</taxon>
        <taxon>Pseudomonadati</taxon>
        <taxon>Bacteroidota</taxon>
        <taxon>Cytophagia</taxon>
        <taxon>Cytophagales</taxon>
        <taxon>Hymenobacteraceae</taxon>
        <taxon>Hymenobacter</taxon>
    </lineage>
</organism>
<feature type="transmembrane region" description="Helical" evidence="1">
    <location>
        <begin position="12"/>
        <end position="33"/>
    </location>
</feature>
<protein>
    <submittedName>
        <fullName evidence="2">Uncharacterized protein</fullName>
    </submittedName>
</protein>
<dbReference type="Proteomes" id="UP000273500">
    <property type="component" value="Unassembled WGS sequence"/>
</dbReference>
<comment type="caution">
    <text evidence="2">The sequence shown here is derived from an EMBL/GenBank/DDBJ whole genome shotgun (WGS) entry which is preliminary data.</text>
</comment>
<reference evidence="2 3" key="1">
    <citation type="submission" date="2018-12" db="EMBL/GenBank/DDBJ databases">
        <authorList>
            <person name="Feng G."/>
            <person name="Zhu H."/>
        </authorList>
    </citation>
    <scope>NUCLEOTIDE SEQUENCE [LARGE SCALE GENOMIC DNA]</scope>
    <source>
        <strain evidence="2 3">KCTC 12533</strain>
    </source>
</reference>
<accession>A0A428K9W6</accession>
<dbReference type="EMBL" id="RWIT01000025">
    <property type="protein sequence ID" value="RSK43173.1"/>
    <property type="molecule type" value="Genomic_DNA"/>
</dbReference>
<gene>
    <name evidence="2" type="ORF">EI291_22195</name>
</gene>
<proteinExistence type="predicted"/>